<dbReference type="EMBL" id="BGZK01000020">
    <property type="protein sequence ID" value="GBP05922.1"/>
    <property type="molecule type" value="Genomic_DNA"/>
</dbReference>
<organism evidence="2 3">
    <name type="scientific">Eumeta variegata</name>
    <name type="common">Bagworm moth</name>
    <name type="synonym">Eumeta japonica</name>
    <dbReference type="NCBI Taxonomy" id="151549"/>
    <lineage>
        <taxon>Eukaryota</taxon>
        <taxon>Metazoa</taxon>
        <taxon>Ecdysozoa</taxon>
        <taxon>Arthropoda</taxon>
        <taxon>Hexapoda</taxon>
        <taxon>Insecta</taxon>
        <taxon>Pterygota</taxon>
        <taxon>Neoptera</taxon>
        <taxon>Endopterygota</taxon>
        <taxon>Lepidoptera</taxon>
        <taxon>Glossata</taxon>
        <taxon>Ditrysia</taxon>
        <taxon>Tineoidea</taxon>
        <taxon>Psychidae</taxon>
        <taxon>Oiketicinae</taxon>
        <taxon>Eumeta</taxon>
    </lineage>
</organism>
<accession>A0A4C1SUT4</accession>
<comment type="caution">
    <text evidence="2">The sequence shown here is derived from an EMBL/GenBank/DDBJ whole genome shotgun (WGS) entry which is preliminary data.</text>
</comment>
<feature type="region of interest" description="Disordered" evidence="1">
    <location>
        <begin position="1"/>
        <end position="43"/>
    </location>
</feature>
<sequence length="100" mass="11383">MTKFQPCDLAERHVSHHVPPAKARSAASHAHHTASFKQSAKRGHVRSLNLHFAEFKRGCVNLSNEFRDGRPSTAVNNKNIDAVRRMIETDRHVTYREIQA</sequence>
<evidence type="ECO:0000313" key="2">
    <source>
        <dbReference type="EMBL" id="GBP05922.1"/>
    </source>
</evidence>
<evidence type="ECO:0000313" key="3">
    <source>
        <dbReference type="Proteomes" id="UP000299102"/>
    </source>
</evidence>
<gene>
    <name evidence="2" type="ORF">EVAR_3204_1</name>
</gene>
<dbReference type="Proteomes" id="UP000299102">
    <property type="component" value="Unassembled WGS sequence"/>
</dbReference>
<proteinExistence type="predicted"/>
<feature type="compositionally biased region" description="Basic residues" evidence="1">
    <location>
        <begin position="29"/>
        <end position="43"/>
    </location>
</feature>
<keyword evidence="3" id="KW-1185">Reference proteome</keyword>
<evidence type="ECO:0000256" key="1">
    <source>
        <dbReference type="SAM" id="MobiDB-lite"/>
    </source>
</evidence>
<protein>
    <submittedName>
        <fullName evidence="2">Uncharacterized protein</fullName>
    </submittedName>
</protein>
<dbReference type="AlphaFoldDB" id="A0A4C1SUT4"/>
<dbReference type="OrthoDB" id="10017160at2759"/>
<reference evidence="2 3" key="1">
    <citation type="journal article" date="2019" name="Commun. Biol.">
        <title>The bagworm genome reveals a unique fibroin gene that provides high tensile strength.</title>
        <authorList>
            <person name="Kono N."/>
            <person name="Nakamura H."/>
            <person name="Ohtoshi R."/>
            <person name="Tomita M."/>
            <person name="Numata K."/>
            <person name="Arakawa K."/>
        </authorList>
    </citation>
    <scope>NUCLEOTIDE SEQUENCE [LARGE SCALE GENOMIC DNA]</scope>
</reference>
<name>A0A4C1SUT4_EUMVA</name>